<evidence type="ECO:0000256" key="2">
    <source>
        <dbReference type="SAM" id="Phobius"/>
    </source>
</evidence>
<dbReference type="OrthoDB" id="5376804at2759"/>
<feature type="compositionally biased region" description="Polar residues" evidence="1">
    <location>
        <begin position="46"/>
        <end position="67"/>
    </location>
</feature>
<sequence length="672" mass="72913">MAGQGQVSPLQNPLFQEPPAIEANTTSDIPSTQTNSSILRKAVPSSPKSPRNSQDELQNTRLLSTPVSEGKRPADGEVGLRTNTPSRPRDLANTINNWWIMEFGLWTVSCASLAALVLVLWYHDGQPLPRWPFSITLNSLFSTFTTICKATLMVPVAQSLGQLKWTWFAKRTRNLEDFESLDSASRGTWGSLKLLIWQRGRQHRHLACIGAIITLLALPTSPITQQAVSYPLHFVNVSDSIASVPQSQSFLNTVFDPQASGKGNAGDVGVGFDYKDDSHVPLLDSSTIGAFYSGLYTSASQTAPHVAPICPTGNCTFPLYNSLGVCVQVANASDGMIYGCDTGGQCGQPSYCPAECRSTLSNGLSTMFDTILSIAPVDVRDANGSPLQGGSNQTINFKSIQYPIADIFFSYTDGSSLNGTGHSAAYEAIFYWCIKQFSTDVQGGISTTNSTRSFTNITRIIHDRDDSGLGWTPLDTPSPPSTLVLQAPGDSTVYQVSSSVTWAMTNFTEATLVGELTYFSPVTARYYTTDASSRFAPTDANPLGNMTAISAIVNNIATSLTNNIRTQAGSGNFTLGTVQRLDSYIQIRWAWLSLLFVLEILSLVFLIITVCNSRMTDTGIWKTSSLPVLQALDDDSRKALGPLSNLSDATREAKMINATLERDENGWKLDKR</sequence>
<dbReference type="Pfam" id="PF11374">
    <property type="entry name" value="DUF3176"/>
    <property type="match status" value="1"/>
</dbReference>
<keyword evidence="4" id="KW-1185">Reference proteome</keyword>
<dbReference type="PANTHER" id="PTHR35394">
    <property type="entry name" value="DUF3176 DOMAIN-CONTAINING PROTEIN"/>
    <property type="match status" value="1"/>
</dbReference>
<reference evidence="3 4" key="1">
    <citation type="submission" date="2016-03" db="EMBL/GenBank/DDBJ databases">
        <authorList>
            <person name="Ploux O."/>
        </authorList>
    </citation>
    <scope>NUCLEOTIDE SEQUENCE [LARGE SCALE GENOMIC DNA]</scope>
    <source>
        <strain evidence="3 4">UAMH 11012</strain>
    </source>
</reference>
<feature type="region of interest" description="Disordered" evidence="1">
    <location>
        <begin position="1"/>
        <end position="87"/>
    </location>
</feature>
<feature type="transmembrane region" description="Helical" evidence="2">
    <location>
        <begin position="589"/>
        <end position="611"/>
    </location>
</feature>
<keyword evidence="2" id="KW-1133">Transmembrane helix</keyword>
<dbReference type="AlphaFoldDB" id="A0A1L7XP04"/>
<dbReference type="EMBL" id="FJOG01000039">
    <property type="protein sequence ID" value="CZR66752.1"/>
    <property type="molecule type" value="Genomic_DNA"/>
</dbReference>
<dbReference type="PANTHER" id="PTHR35394:SF5">
    <property type="entry name" value="DUF3176 DOMAIN-CONTAINING PROTEIN"/>
    <property type="match status" value="1"/>
</dbReference>
<evidence type="ECO:0000313" key="3">
    <source>
        <dbReference type="EMBL" id="CZR66752.1"/>
    </source>
</evidence>
<name>A0A1L7XP04_9HELO</name>
<proteinExistence type="predicted"/>
<organism evidence="3 4">
    <name type="scientific">Phialocephala subalpina</name>
    <dbReference type="NCBI Taxonomy" id="576137"/>
    <lineage>
        <taxon>Eukaryota</taxon>
        <taxon>Fungi</taxon>
        <taxon>Dikarya</taxon>
        <taxon>Ascomycota</taxon>
        <taxon>Pezizomycotina</taxon>
        <taxon>Leotiomycetes</taxon>
        <taxon>Helotiales</taxon>
        <taxon>Mollisiaceae</taxon>
        <taxon>Phialocephala</taxon>
        <taxon>Phialocephala fortinii species complex</taxon>
    </lineage>
</organism>
<evidence type="ECO:0000256" key="1">
    <source>
        <dbReference type="SAM" id="MobiDB-lite"/>
    </source>
</evidence>
<feature type="compositionally biased region" description="Polar residues" evidence="1">
    <location>
        <begin position="1"/>
        <end position="14"/>
    </location>
</feature>
<dbReference type="Proteomes" id="UP000184330">
    <property type="component" value="Unassembled WGS sequence"/>
</dbReference>
<gene>
    <name evidence="3" type="ORF">PAC_16653</name>
</gene>
<evidence type="ECO:0000313" key="4">
    <source>
        <dbReference type="Proteomes" id="UP000184330"/>
    </source>
</evidence>
<protein>
    <submittedName>
        <fullName evidence="3">Uncharacterized protein</fullName>
    </submittedName>
</protein>
<keyword evidence="2" id="KW-0812">Transmembrane</keyword>
<feature type="compositionally biased region" description="Polar residues" evidence="1">
    <location>
        <begin position="23"/>
        <end position="38"/>
    </location>
</feature>
<accession>A0A1L7XP04</accession>
<keyword evidence="2" id="KW-0472">Membrane</keyword>
<dbReference type="STRING" id="576137.A0A1L7XP04"/>
<dbReference type="InterPro" id="IPR021514">
    <property type="entry name" value="DUF3176"/>
</dbReference>